<feature type="region of interest" description="Disordered" evidence="1">
    <location>
        <begin position="1"/>
        <end position="23"/>
    </location>
</feature>
<feature type="region of interest" description="Disordered" evidence="1">
    <location>
        <begin position="79"/>
        <end position="102"/>
    </location>
</feature>
<dbReference type="Proteomes" id="UP001168821">
    <property type="component" value="Unassembled WGS sequence"/>
</dbReference>
<dbReference type="EMBL" id="JALNTZ010000003">
    <property type="protein sequence ID" value="KAJ3658042.1"/>
    <property type="molecule type" value="Genomic_DNA"/>
</dbReference>
<evidence type="ECO:0000313" key="4">
    <source>
        <dbReference type="Proteomes" id="UP001168821"/>
    </source>
</evidence>
<evidence type="ECO:0000313" key="3">
    <source>
        <dbReference type="EMBL" id="KAJ3658066.1"/>
    </source>
</evidence>
<evidence type="ECO:0000313" key="2">
    <source>
        <dbReference type="EMBL" id="KAJ3658042.1"/>
    </source>
</evidence>
<dbReference type="AlphaFoldDB" id="A0AA38MIW8"/>
<accession>A0AA38MIW8</accession>
<feature type="compositionally biased region" description="Polar residues" evidence="1">
    <location>
        <begin position="1"/>
        <end position="13"/>
    </location>
</feature>
<dbReference type="EMBL" id="JALNTZ010000003">
    <property type="protein sequence ID" value="KAJ3658066.1"/>
    <property type="molecule type" value="Genomic_DNA"/>
</dbReference>
<sequence length="102" mass="10825">MHCTWLASSSLGSDGSRETVRTQRPQWCLARPCLSSRPGIAGASAMSGAPRIAAVPFEAAIAQISELLRGRFPRIRTCGGPAHPPLMLPRARSPPPQPGGRK</sequence>
<feature type="compositionally biased region" description="Pro residues" evidence="1">
    <location>
        <begin position="82"/>
        <end position="102"/>
    </location>
</feature>
<proteinExistence type="predicted"/>
<protein>
    <submittedName>
        <fullName evidence="2">Uncharacterized protein</fullName>
    </submittedName>
</protein>
<gene>
    <name evidence="2" type="ORF">Zmor_009808</name>
    <name evidence="3" type="ORF">Zmor_009832</name>
</gene>
<comment type="caution">
    <text evidence="2">The sequence shown here is derived from an EMBL/GenBank/DDBJ whole genome shotgun (WGS) entry which is preliminary data.</text>
</comment>
<evidence type="ECO:0000256" key="1">
    <source>
        <dbReference type="SAM" id="MobiDB-lite"/>
    </source>
</evidence>
<reference evidence="2" key="1">
    <citation type="journal article" date="2023" name="G3 (Bethesda)">
        <title>Whole genome assemblies of Zophobas morio and Tenebrio molitor.</title>
        <authorList>
            <person name="Kaur S."/>
            <person name="Stinson S.A."/>
            <person name="diCenzo G.C."/>
        </authorList>
    </citation>
    <scope>NUCLEOTIDE SEQUENCE</scope>
    <source>
        <strain evidence="2">QUZm001</strain>
    </source>
</reference>
<name>A0AA38MIW8_9CUCU</name>
<organism evidence="2 4">
    <name type="scientific">Zophobas morio</name>
    <dbReference type="NCBI Taxonomy" id="2755281"/>
    <lineage>
        <taxon>Eukaryota</taxon>
        <taxon>Metazoa</taxon>
        <taxon>Ecdysozoa</taxon>
        <taxon>Arthropoda</taxon>
        <taxon>Hexapoda</taxon>
        <taxon>Insecta</taxon>
        <taxon>Pterygota</taxon>
        <taxon>Neoptera</taxon>
        <taxon>Endopterygota</taxon>
        <taxon>Coleoptera</taxon>
        <taxon>Polyphaga</taxon>
        <taxon>Cucujiformia</taxon>
        <taxon>Tenebrionidae</taxon>
        <taxon>Zophobas</taxon>
    </lineage>
</organism>
<keyword evidence="4" id="KW-1185">Reference proteome</keyword>